<feature type="region of interest" description="Disordered" evidence="1">
    <location>
        <begin position="24"/>
        <end position="47"/>
    </location>
</feature>
<feature type="compositionally biased region" description="Pro residues" evidence="1">
    <location>
        <begin position="24"/>
        <end position="40"/>
    </location>
</feature>
<evidence type="ECO:0008006" key="5">
    <source>
        <dbReference type="Google" id="ProtNLM"/>
    </source>
</evidence>
<comment type="caution">
    <text evidence="3">The sequence shown here is derived from an EMBL/GenBank/DDBJ whole genome shotgun (WGS) entry which is preliminary data.</text>
</comment>
<name>A0A968KUN5_9SPIO</name>
<reference evidence="3" key="1">
    <citation type="submission" date="2020-03" db="EMBL/GenBank/DDBJ databases">
        <title>Spirochaetal bacteria isolated from arthropods constitute a novel genus Entomospira genus novum within the order Spirochaetales.</title>
        <authorList>
            <person name="Grana-Miraglia L."/>
            <person name="Sikutova S."/>
            <person name="Fingerle V."/>
            <person name="Sing A."/>
            <person name="Castillo-Ramirez S."/>
            <person name="Margos G."/>
            <person name="Rudolf I."/>
        </authorList>
    </citation>
    <scope>NUCLEOTIDE SEQUENCE</scope>
    <source>
        <strain evidence="3">BR149</strain>
    </source>
</reference>
<evidence type="ECO:0000256" key="2">
    <source>
        <dbReference type="SAM" id="SignalP"/>
    </source>
</evidence>
<dbReference type="RefSeq" id="WP_167695835.1">
    <property type="nucleotide sequence ID" value="NZ_CP118181.1"/>
</dbReference>
<feature type="chain" id="PRO_5036711927" description="Lipoprotein" evidence="2">
    <location>
        <begin position="24"/>
        <end position="227"/>
    </location>
</feature>
<keyword evidence="2" id="KW-0732">Signal</keyword>
<protein>
    <recommendedName>
        <fullName evidence="5">Lipoprotein</fullName>
    </recommendedName>
</protein>
<gene>
    <name evidence="3" type="ORF">HCT48_05955</name>
</gene>
<keyword evidence="4" id="KW-1185">Reference proteome</keyword>
<feature type="signal peptide" evidence="2">
    <location>
        <begin position="1"/>
        <end position="23"/>
    </location>
</feature>
<evidence type="ECO:0000313" key="3">
    <source>
        <dbReference type="EMBL" id="NIZ69754.1"/>
    </source>
</evidence>
<dbReference type="AlphaFoldDB" id="A0A968KUN5"/>
<accession>A0A968KUN5</accession>
<sequence length="227" mass="25740">MFKLKKILSLTAIFLLMASCSPKVPTPNPETPNPETPNPETPTDIPVPNFGSGPIFEVDRLFDFSTSPLEPFETALYSLHYVPVRAFEQYKEEVLKAGLWQNKKGRAMSYIAFNTDPIGFSVAVDIDGSHLPIRFDFSNPQSPKIQDTKKSYNITRTALNTTFDRWSRQDLDIKEHNASASEVYKIYPNEEFYVIIVAVALDVTFEKILYLPININGLAHSTYILQE</sequence>
<evidence type="ECO:0000313" key="4">
    <source>
        <dbReference type="Proteomes" id="UP000778951"/>
    </source>
</evidence>
<dbReference type="Proteomes" id="UP000778951">
    <property type="component" value="Unassembled WGS sequence"/>
</dbReference>
<organism evidence="3 4">
    <name type="scientific">Entomospira culicis</name>
    <dbReference type="NCBI Taxonomy" id="2719989"/>
    <lineage>
        <taxon>Bacteria</taxon>
        <taxon>Pseudomonadati</taxon>
        <taxon>Spirochaetota</taxon>
        <taxon>Spirochaetia</taxon>
        <taxon>Spirochaetales</taxon>
        <taxon>Spirochaetaceae</taxon>
        <taxon>Entomospira</taxon>
    </lineage>
</organism>
<dbReference type="EMBL" id="JAATLM010000001">
    <property type="protein sequence ID" value="NIZ69754.1"/>
    <property type="molecule type" value="Genomic_DNA"/>
</dbReference>
<dbReference type="PROSITE" id="PS51257">
    <property type="entry name" value="PROKAR_LIPOPROTEIN"/>
    <property type="match status" value="1"/>
</dbReference>
<proteinExistence type="predicted"/>
<evidence type="ECO:0000256" key="1">
    <source>
        <dbReference type="SAM" id="MobiDB-lite"/>
    </source>
</evidence>